<sequence>MTSPTKGIQNEHWTEIIEPKTSVFDLKLKDVWRYRDLLMLLVRRDFVATYKQTILGPIWFFLQPILTTITYVIIFANIAQISTDGLPPVLFYLAGTTMWNYFSECLNRTATVFKDNAAVFGKVYFPRLVMPLSIVLSNLVKLGIQMILFIAFWIFYLTKSGSNIHPNSTIALLPALILLMGGLGLGFGMIISALTTKYRDLVFLLTFGIQLLMYATPVIYPLSKIGPKYKWLILSNPMTSIIETFRYSFLGSGTFSWAYLGYSAAFTLVVLAFGTVIFNKVEKSFMDTV</sequence>
<keyword evidence="3 9" id="KW-0813">Transport</keyword>
<comment type="similarity">
    <text evidence="2 9">Belongs to the ABC-2 integral membrane protein family.</text>
</comment>
<feature type="transmembrane region" description="Helical" evidence="9">
    <location>
        <begin position="170"/>
        <end position="195"/>
    </location>
</feature>
<evidence type="ECO:0000259" key="10">
    <source>
        <dbReference type="PROSITE" id="PS51012"/>
    </source>
</evidence>
<dbReference type="Proteomes" id="UP000248745">
    <property type="component" value="Unassembled WGS sequence"/>
</dbReference>
<keyword evidence="7 9" id="KW-1133">Transmembrane helix</keyword>
<dbReference type="OrthoDB" id="9786910at2"/>
<dbReference type="EMBL" id="QKTW01000020">
    <property type="protein sequence ID" value="PZF72062.1"/>
    <property type="molecule type" value="Genomic_DNA"/>
</dbReference>
<keyword evidence="5" id="KW-0997">Cell inner membrane</keyword>
<protein>
    <recommendedName>
        <fullName evidence="9">Transport permease protein</fullName>
    </recommendedName>
</protein>
<organism evidence="11 12">
    <name type="scientific">Taibaiella soli</name>
    <dbReference type="NCBI Taxonomy" id="1649169"/>
    <lineage>
        <taxon>Bacteria</taxon>
        <taxon>Pseudomonadati</taxon>
        <taxon>Bacteroidota</taxon>
        <taxon>Chitinophagia</taxon>
        <taxon>Chitinophagales</taxon>
        <taxon>Chitinophagaceae</taxon>
        <taxon>Taibaiella</taxon>
    </lineage>
</organism>
<gene>
    <name evidence="11" type="ORF">DN068_15540</name>
</gene>
<dbReference type="PROSITE" id="PS51012">
    <property type="entry name" value="ABC_TM2"/>
    <property type="match status" value="1"/>
</dbReference>
<evidence type="ECO:0000313" key="11">
    <source>
        <dbReference type="EMBL" id="PZF72062.1"/>
    </source>
</evidence>
<evidence type="ECO:0000313" key="12">
    <source>
        <dbReference type="Proteomes" id="UP000248745"/>
    </source>
</evidence>
<dbReference type="AlphaFoldDB" id="A0A2W2AER5"/>
<feature type="transmembrane region" description="Helical" evidence="9">
    <location>
        <begin position="134"/>
        <end position="158"/>
    </location>
</feature>
<comment type="caution">
    <text evidence="11">The sequence shown here is derived from an EMBL/GenBank/DDBJ whole genome shotgun (WGS) entry which is preliminary data.</text>
</comment>
<evidence type="ECO:0000256" key="7">
    <source>
        <dbReference type="ARBA" id="ARBA00022989"/>
    </source>
</evidence>
<evidence type="ECO:0000256" key="6">
    <source>
        <dbReference type="ARBA" id="ARBA00022692"/>
    </source>
</evidence>
<feature type="transmembrane region" description="Helical" evidence="9">
    <location>
        <begin position="58"/>
        <end position="79"/>
    </location>
</feature>
<reference evidence="11 12" key="1">
    <citation type="submission" date="2018-06" db="EMBL/GenBank/DDBJ databases">
        <title>Mucibacter soli gen. nov., sp. nov., a new member of the family Chitinophagaceae producing mucin.</title>
        <authorList>
            <person name="Kim M.-K."/>
            <person name="Park S."/>
            <person name="Kim T.-S."/>
            <person name="Joung Y."/>
            <person name="Han J.-H."/>
            <person name="Kim S.B."/>
        </authorList>
    </citation>
    <scope>NUCLEOTIDE SEQUENCE [LARGE SCALE GENOMIC DNA]</scope>
    <source>
        <strain evidence="11 12">R1-15</strain>
    </source>
</reference>
<evidence type="ECO:0000256" key="3">
    <source>
        <dbReference type="ARBA" id="ARBA00022448"/>
    </source>
</evidence>
<name>A0A2W2AER5_9BACT</name>
<dbReference type="InterPro" id="IPR013525">
    <property type="entry name" value="ABC2_TM"/>
</dbReference>
<keyword evidence="8 9" id="KW-0472">Membrane</keyword>
<dbReference type="InterPro" id="IPR047817">
    <property type="entry name" value="ABC2_TM_bact-type"/>
</dbReference>
<dbReference type="PANTHER" id="PTHR30413:SF8">
    <property type="entry name" value="TRANSPORT PERMEASE PROTEIN"/>
    <property type="match status" value="1"/>
</dbReference>
<comment type="caution">
    <text evidence="9">Lacks conserved residue(s) required for the propagation of feature annotation.</text>
</comment>
<comment type="subcellular location">
    <subcellularLocation>
        <location evidence="1">Cell inner membrane</location>
        <topology evidence="1">Multi-pass membrane protein</topology>
    </subcellularLocation>
    <subcellularLocation>
        <location evidence="9">Cell membrane</location>
        <topology evidence="9">Multi-pass membrane protein</topology>
    </subcellularLocation>
</comment>
<dbReference type="PANTHER" id="PTHR30413">
    <property type="entry name" value="INNER MEMBRANE TRANSPORT PERMEASE"/>
    <property type="match status" value="1"/>
</dbReference>
<dbReference type="GO" id="GO:0015920">
    <property type="term" value="P:lipopolysaccharide transport"/>
    <property type="evidence" value="ECO:0007669"/>
    <property type="project" value="TreeGrafter"/>
</dbReference>
<evidence type="ECO:0000256" key="8">
    <source>
        <dbReference type="ARBA" id="ARBA00023136"/>
    </source>
</evidence>
<evidence type="ECO:0000256" key="9">
    <source>
        <dbReference type="RuleBase" id="RU361157"/>
    </source>
</evidence>
<keyword evidence="4 9" id="KW-1003">Cell membrane</keyword>
<feature type="transmembrane region" description="Helical" evidence="9">
    <location>
        <begin position="256"/>
        <end position="278"/>
    </location>
</feature>
<dbReference type="Pfam" id="PF01061">
    <property type="entry name" value="ABC2_membrane"/>
    <property type="match status" value="1"/>
</dbReference>
<evidence type="ECO:0000256" key="1">
    <source>
        <dbReference type="ARBA" id="ARBA00004429"/>
    </source>
</evidence>
<keyword evidence="12" id="KW-1185">Reference proteome</keyword>
<feature type="domain" description="ABC transmembrane type-2" evidence="10">
    <location>
        <begin position="55"/>
        <end position="281"/>
    </location>
</feature>
<dbReference type="GO" id="GO:0140359">
    <property type="term" value="F:ABC-type transporter activity"/>
    <property type="evidence" value="ECO:0007669"/>
    <property type="project" value="InterPro"/>
</dbReference>
<evidence type="ECO:0000256" key="4">
    <source>
        <dbReference type="ARBA" id="ARBA00022475"/>
    </source>
</evidence>
<evidence type="ECO:0000256" key="2">
    <source>
        <dbReference type="ARBA" id="ARBA00007783"/>
    </source>
</evidence>
<feature type="transmembrane region" description="Helical" evidence="9">
    <location>
        <begin position="201"/>
        <end position="220"/>
    </location>
</feature>
<keyword evidence="6 9" id="KW-0812">Transmembrane</keyword>
<proteinExistence type="inferred from homology"/>
<accession>A0A2W2AER5</accession>
<dbReference type="GO" id="GO:0005886">
    <property type="term" value="C:plasma membrane"/>
    <property type="evidence" value="ECO:0007669"/>
    <property type="project" value="UniProtKB-SubCell"/>
</dbReference>
<evidence type="ECO:0000256" key="5">
    <source>
        <dbReference type="ARBA" id="ARBA00022519"/>
    </source>
</evidence>